<keyword evidence="7" id="KW-0067">ATP-binding</keyword>
<evidence type="ECO:0000313" key="8">
    <source>
        <dbReference type="Proteomes" id="UP000029733"/>
    </source>
</evidence>
<comment type="subcellular location">
    <subcellularLocation>
        <location evidence="1">Membrane</location>
    </subcellularLocation>
</comment>
<comment type="caution">
    <text evidence="7">The sequence shown here is derived from an EMBL/GenBank/DDBJ whole genome shotgun (WGS) entry which is preliminary data.</text>
</comment>
<evidence type="ECO:0000256" key="3">
    <source>
        <dbReference type="ARBA" id="ARBA00022801"/>
    </source>
</evidence>
<dbReference type="InterPro" id="IPR027094">
    <property type="entry name" value="Mitofusin_fam"/>
</dbReference>
<sequence length="612" mass="69854">MAQDMLDMFLKQYAQAKAKAIREGNPLYALIDNVRETLGAFMPLDSQMTHTFENLTKSIQEPIKVAIIGQFSSGKSTFLNALLGKDILPSGVIPITAKVCHIVYGADYSLELHYKNGLIVSKPIDFFHHISDAQNATIAFYKLYVPLMLLKHISFLDTPGFNSQNQSDTETTNAILQSVDGIIWLTLIDNVGKQSEKDTIALHIKRYASKSLCVLNQKDRCKSADEVNTSLSYAKKAFNGLFEDIIAISAKNALLAHSIESGTIESSQAQALRADSNIDSVMAFLQLHIAPLAAQAKAHRIKRHLRAYTLRFARLNLHALLRLSSLEAYFSHTLQQLTHNALQSAFYKHFPTLFDSLNDALYALTQHIYNALEKTSHTFTRTHKKFGLNAKYVEQKEIVSLPYKHLARTLSDTNSPTACHFTQLGFEIMHTAEEFKELLEAHLQPMEAFINQWYEQFIPQLQNPLLRTQLSEMVNAFNSLADTHYADLKSHLFLLQKILHLNYDLSLNFCLNTLALRIEESLEKHRSNAALPLFNPSLENIFDELKYGFHFHILQANLQTQPLHTKSMWHFEHAYKQLFAEKSTFIHDYKKRYNESFMSLKALLKELKYLKV</sequence>
<dbReference type="Proteomes" id="UP000029733">
    <property type="component" value="Unassembled WGS sequence"/>
</dbReference>
<dbReference type="GO" id="GO:0003924">
    <property type="term" value="F:GTPase activity"/>
    <property type="evidence" value="ECO:0007669"/>
    <property type="project" value="InterPro"/>
</dbReference>
<protein>
    <submittedName>
        <fullName evidence="7">ATP-binding protein</fullName>
    </submittedName>
</protein>
<keyword evidence="2" id="KW-0547">Nucleotide-binding</keyword>
<evidence type="ECO:0000256" key="4">
    <source>
        <dbReference type="ARBA" id="ARBA00023134"/>
    </source>
</evidence>
<dbReference type="GO" id="GO:0005525">
    <property type="term" value="F:GTP binding"/>
    <property type="evidence" value="ECO:0007669"/>
    <property type="project" value="UniProtKB-KW"/>
</dbReference>
<dbReference type="GO" id="GO:0016020">
    <property type="term" value="C:membrane"/>
    <property type="evidence" value="ECO:0007669"/>
    <property type="project" value="UniProtKB-SubCell"/>
</dbReference>
<evidence type="ECO:0000256" key="5">
    <source>
        <dbReference type="ARBA" id="ARBA00023136"/>
    </source>
</evidence>
<keyword evidence="5" id="KW-0472">Membrane</keyword>
<dbReference type="InterPro" id="IPR027417">
    <property type="entry name" value="P-loop_NTPase"/>
</dbReference>
<dbReference type="CDD" id="cd09912">
    <property type="entry name" value="DLP_2"/>
    <property type="match status" value="1"/>
</dbReference>
<dbReference type="EMBL" id="JRPR02000001">
    <property type="protein sequence ID" value="TLD97273.1"/>
    <property type="molecule type" value="Genomic_DNA"/>
</dbReference>
<dbReference type="PANTHER" id="PTHR10465">
    <property type="entry name" value="TRANSMEMBRANE GTPASE FZO1"/>
    <property type="match status" value="1"/>
</dbReference>
<gene>
    <name evidence="7" type="ORF">LS71_000510</name>
</gene>
<dbReference type="RefSeq" id="WP_034352554.1">
    <property type="nucleotide sequence ID" value="NZ_JRPR02000001.1"/>
</dbReference>
<organism evidence="7 8">
    <name type="scientific">Helicobacter jaachi</name>
    <dbReference type="NCBI Taxonomy" id="1677920"/>
    <lineage>
        <taxon>Bacteria</taxon>
        <taxon>Pseudomonadati</taxon>
        <taxon>Campylobacterota</taxon>
        <taxon>Epsilonproteobacteria</taxon>
        <taxon>Campylobacterales</taxon>
        <taxon>Helicobacteraceae</taxon>
        <taxon>Helicobacter</taxon>
    </lineage>
</organism>
<evidence type="ECO:0000259" key="6">
    <source>
        <dbReference type="Pfam" id="PF00350"/>
    </source>
</evidence>
<dbReference type="PANTHER" id="PTHR10465:SF0">
    <property type="entry name" value="SARCALUMENIN"/>
    <property type="match status" value="1"/>
</dbReference>
<keyword evidence="4" id="KW-0342">GTP-binding</keyword>
<proteinExistence type="predicted"/>
<dbReference type="Pfam" id="PF00350">
    <property type="entry name" value="Dynamin_N"/>
    <property type="match status" value="1"/>
</dbReference>
<keyword evidence="3" id="KW-0378">Hydrolase</keyword>
<evidence type="ECO:0000256" key="2">
    <source>
        <dbReference type="ARBA" id="ARBA00022741"/>
    </source>
</evidence>
<dbReference type="Gene3D" id="3.40.50.300">
    <property type="entry name" value="P-loop containing nucleotide triphosphate hydrolases"/>
    <property type="match status" value="1"/>
</dbReference>
<dbReference type="OrthoDB" id="1100581at2"/>
<dbReference type="AlphaFoldDB" id="A0A4U8TBV5"/>
<evidence type="ECO:0000256" key="1">
    <source>
        <dbReference type="ARBA" id="ARBA00004370"/>
    </source>
</evidence>
<keyword evidence="8" id="KW-1185">Reference proteome</keyword>
<evidence type="ECO:0000313" key="7">
    <source>
        <dbReference type="EMBL" id="TLD97273.1"/>
    </source>
</evidence>
<dbReference type="GO" id="GO:0005524">
    <property type="term" value="F:ATP binding"/>
    <property type="evidence" value="ECO:0007669"/>
    <property type="project" value="UniProtKB-KW"/>
</dbReference>
<accession>A0A4U8TBV5</accession>
<dbReference type="InterPro" id="IPR045063">
    <property type="entry name" value="Dynamin_N"/>
</dbReference>
<reference evidence="7 8" key="1">
    <citation type="journal article" date="2014" name="Genome Announc.">
        <title>Draft genome sequences of eight enterohepatic helicobacter species isolated from both laboratory and wild rodents.</title>
        <authorList>
            <person name="Sheh A."/>
            <person name="Shen Z."/>
            <person name="Fox J.G."/>
        </authorList>
    </citation>
    <scope>NUCLEOTIDE SEQUENCE [LARGE SCALE GENOMIC DNA]</scope>
    <source>
        <strain evidence="7 8">MIT 09-6949</strain>
    </source>
</reference>
<dbReference type="SUPFAM" id="SSF52540">
    <property type="entry name" value="P-loop containing nucleoside triphosphate hydrolases"/>
    <property type="match status" value="1"/>
</dbReference>
<feature type="domain" description="Dynamin N-terminal" evidence="6">
    <location>
        <begin position="65"/>
        <end position="217"/>
    </location>
</feature>
<name>A0A4U8TBV5_9HELI</name>